<proteinExistence type="predicted"/>
<dbReference type="EMBL" id="JAQQXT010000005">
    <property type="protein sequence ID" value="MDC8771872.1"/>
    <property type="molecule type" value="Genomic_DNA"/>
</dbReference>
<organism evidence="2 3">
    <name type="scientific">Roseateles albus</name>
    <dbReference type="NCBI Taxonomy" id="2987525"/>
    <lineage>
        <taxon>Bacteria</taxon>
        <taxon>Pseudomonadati</taxon>
        <taxon>Pseudomonadota</taxon>
        <taxon>Betaproteobacteria</taxon>
        <taxon>Burkholderiales</taxon>
        <taxon>Sphaerotilaceae</taxon>
        <taxon>Roseateles</taxon>
    </lineage>
</organism>
<dbReference type="Proteomes" id="UP001221189">
    <property type="component" value="Unassembled WGS sequence"/>
</dbReference>
<evidence type="ECO:0008006" key="4">
    <source>
        <dbReference type="Google" id="ProtNLM"/>
    </source>
</evidence>
<dbReference type="RefSeq" id="WP_273600159.1">
    <property type="nucleotide sequence ID" value="NZ_JAQQXT010000005.1"/>
</dbReference>
<dbReference type="SUPFAM" id="SSF101874">
    <property type="entry name" value="YceI-like"/>
    <property type="match status" value="1"/>
</dbReference>
<evidence type="ECO:0000256" key="1">
    <source>
        <dbReference type="SAM" id="SignalP"/>
    </source>
</evidence>
<keyword evidence="1" id="KW-0732">Signal</keyword>
<accession>A0ABT5KEQ9</accession>
<feature type="signal peptide" evidence="1">
    <location>
        <begin position="1"/>
        <end position="37"/>
    </location>
</feature>
<evidence type="ECO:0000313" key="2">
    <source>
        <dbReference type="EMBL" id="MDC8771872.1"/>
    </source>
</evidence>
<keyword evidence="3" id="KW-1185">Reference proteome</keyword>
<reference evidence="2 3" key="1">
    <citation type="submission" date="2022-10" db="EMBL/GenBank/DDBJ databases">
        <title>Paucibacter sp. hw1 Genome sequencing.</title>
        <authorList>
            <person name="Park S."/>
        </authorList>
    </citation>
    <scope>NUCLEOTIDE SEQUENCE [LARGE SCALE GENOMIC DNA]</scope>
    <source>
        <strain evidence="3">hw1</strain>
    </source>
</reference>
<gene>
    <name evidence="2" type="ORF">PRZ03_09850</name>
</gene>
<dbReference type="Gene3D" id="2.40.128.110">
    <property type="entry name" value="Lipid/polyisoprenoid-binding, YceI-like"/>
    <property type="match status" value="1"/>
</dbReference>
<protein>
    <recommendedName>
        <fullName evidence="4">Lipid/polyisoprenoid-binding YceI-like domain-containing protein</fullName>
    </recommendedName>
</protein>
<name>A0ABT5KEQ9_9BURK</name>
<sequence>MNPTPIFRQFSRVWPAILGVWLLISCAAAPRIAPATAQASDWAADFGDLRQSAAAQQQALWQIDAAASTLSVHVFRAGRAAKLGHNHVLNAPKLMGWLRLPQGEPELAAAGFELALRLDELQLDAPAARAALGAAWASTLAPEMVAATRANMLGESGLQASAFPLLRLRSLRLAGALPKVAALVEIELHGRRQQQWLALHATMESATVHARGAMVLRQSDFGLTPFSVAGGLLAVQDELLIEFDLLARPQQEPAR</sequence>
<dbReference type="InterPro" id="IPR036761">
    <property type="entry name" value="TTHA0802/YceI-like_sf"/>
</dbReference>
<feature type="chain" id="PRO_5045447689" description="Lipid/polyisoprenoid-binding YceI-like domain-containing protein" evidence="1">
    <location>
        <begin position="38"/>
        <end position="255"/>
    </location>
</feature>
<evidence type="ECO:0000313" key="3">
    <source>
        <dbReference type="Proteomes" id="UP001221189"/>
    </source>
</evidence>
<comment type="caution">
    <text evidence="2">The sequence shown here is derived from an EMBL/GenBank/DDBJ whole genome shotgun (WGS) entry which is preliminary data.</text>
</comment>